<evidence type="ECO:0000313" key="1">
    <source>
        <dbReference type="EMBL" id="MBH0239460.1"/>
    </source>
</evidence>
<name>A0A931I3A7_9HYPH</name>
<reference evidence="1" key="1">
    <citation type="submission" date="2020-12" db="EMBL/GenBank/DDBJ databases">
        <title>Methylobrevis albus sp. nov., isolated from fresh water lack sediment.</title>
        <authorList>
            <person name="Zou Q."/>
        </authorList>
    </citation>
    <scope>NUCLEOTIDE SEQUENCE</scope>
    <source>
        <strain evidence="1">L22</strain>
    </source>
</reference>
<evidence type="ECO:0000313" key="2">
    <source>
        <dbReference type="Proteomes" id="UP000631694"/>
    </source>
</evidence>
<dbReference type="InterPro" id="IPR029058">
    <property type="entry name" value="AB_hydrolase_fold"/>
</dbReference>
<dbReference type="Gene3D" id="3.40.50.1820">
    <property type="entry name" value="alpha/beta hydrolase"/>
    <property type="match status" value="1"/>
</dbReference>
<keyword evidence="2" id="KW-1185">Reference proteome</keyword>
<dbReference type="RefSeq" id="WP_197312534.1">
    <property type="nucleotide sequence ID" value="NZ_JADZLT010000054.1"/>
</dbReference>
<dbReference type="EMBL" id="JADZLT010000054">
    <property type="protein sequence ID" value="MBH0239460.1"/>
    <property type="molecule type" value="Genomic_DNA"/>
</dbReference>
<dbReference type="AlphaFoldDB" id="A0A931I3A7"/>
<protein>
    <recommendedName>
        <fullName evidence="3">Alpha/beta hydrolase family protein</fullName>
    </recommendedName>
</protein>
<accession>A0A931I3A7</accession>
<comment type="caution">
    <text evidence="1">The sequence shown here is derived from an EMBL/GenBank/DDBJ whole genome shotgun (WGS) entry which is preliminary data.</text>
</comment>
<evidence type="ECO:0008006" key="3">
    <source>
        <dbReference type="Google" id="ProtNLM"/>
    </source>
</evidence>
<sequence length="371" mass="37194">MTADAPPAGFECVAGGLAASFAPLLRAGPAAGAIGRGSGTLAVVFSQVRVPAGKFGLSRLFARTQHHGLFLNDLSGGWYRDQAAAIDAAIDAAAARLAPVLGAAPRTVYYGSSMGAQGALATALRRGDGAAIVFGPDLVVGAPGSQSGRAGLHPGAGDPDLLAALDAWSGPPLDLVFGLFDPADGATAARIAGLRPSPTRRLVPVASTHEVHDHLFSLNVVRRAIAGFSRPIADEVAAKGLLVPAPDWAALARLGEIAAAVHAGGAWPAPAAIDALGLGVHPGAALLAAEGAAAAGRPGAGADRLAATLAAIAADPALATLPKRAVKPLARRMIDLLLAAGRSDEARRHAVLWHEAHPDDDGFQALAASLR</sequence>
<proteinExistence type="predicted"/>
<dbReference type="Proteomes" id="UP000631694">
    <property type="component" value="Unassembled WGS sequence"/>
</dbReference>
<gene>
    <name evidence="1" type="ORF">I5731_16675</name>
</gene>
<organism evidence="1 2">
    <name type="scientific">Methylobrevis albus</name>
    <dbReference type="NCBI Taxonomy" id="2793297"/>
    <lineage>
        <taxon>Bacteria</taxon>
        <taxon>Pseudomonadati</taxon>
        <taxon>Pseudomonadota</taxon>
        <taxon>Alphaproteobacteria</taxon>
        <taxon>Hyphomicrobiales</taxon>
        <taxon>Pleomorphomonadaceae</taxon>
        <taxon>Methylobrevis</taxon>
    </lineage>
</organism>